<keyword evidence="1" id="KW-0732">Signal</keyword>
<dbReference type="AlphaFoldDB" id="A0A7K0KGM0"/>
<evidence type="ECO:0000313" key="2">
    <source>
        <dbReference type="EMBL" id="MST85004.1"/>
    </source>
</evidence>
<evidence type="ECO:0000313" key="3">
    <source>
        <dbReference type="Proteomes" id="UP000438914"/>
    </source>
</evidence>
<reference evidence="2 3" key="1">
    <citation type="submission" date="2019-08" db="EMBL/GenBank/DDBJ databases">
        <title>In-depth cultivation of the pig gut microbiome towards novel bacterial diversity and tailored functional studies.</title>
        <authorList>
            <person name="Wylensek D."/>
            <person name="Hitch T.C.A."/>
            <person name="Clavel T."/>
        </authorList>
    </citation>
    <scope>NUCLEOTIDE SEQUENCE [LARGE SCALE GENOMIC DNA]</scope>
    <source>
        <strain evidence="2 3">LKV-178-WT-2A</strain>
    </source>
</reference>
<feature type="chain" id="PRO_5029589218" evidence="1">
    <location>
        <begin position="22"/>
        <end position="310"/>
    </location>
</feature>
<dbReference type="Pfam" id="PF11751">
    <property type="entry name" value="PorP_SprF"/>
    <property type="match status" value="1"/>
</dbReference>
<comment type="caution">
    <text evidence="2">The sequence shown here is derived from an EMBL/GenBank/DDBJ whole genome shotgun (WGS) entry which is preliminary data.</text>
</comment>
<dbReference type="Proteomes" id="UP000438914">
    <property type="component" value="Unassembled WGS sequence"/>
</dbReference>
<feature type="signal peptide" evidence="1">
    <location>
        <begin position="1"/>
        <end position="21"/>
    </location>
</feature>
<organism evidence="2 3">
    <name type="scientific">Hallella mizrahii</name>
    <dbReference type="NCBI Taxonomy" id="2606637"/>
    <lineage>
        <taxon>Bacteria</taxon>
        <taxon>Pseudomonadati</taxon>
        <taxon>Bacteroidota</taxon>
        <taxon>Bacteroidia</taxon>
        <taxon>Bacteroidales</taxon>
        <taxon>Prevotellaceae</taxon>
        <taxon>Hallella</taxon>
    </lineage>
</organism>
<keyword evidence="3" id="KW-1185">Reference proteome</keyword>
<evidence type="ECO:0000256" key="1">
    <source>
        <dbReference type="SAM" id="SignalP"/>
    </source>
</evidence>
<dbReference type="NCBIfam" id="TIGR03519">
    <property type="entry name" value="T9SS_PorP_fam"/>
    <property type="match status" value="1"/>
</dbReference>
<dbReference type="EMBL" id="VUNG01000026">
    <property type="protein sequence ID" value="MST85004.1"/>
    <property type="molecule type" value="Genomic_DNA"/>
</dbReference>
<dbReference type="RefSeq" id="WP_336509598.1">
    <property type="nucleotide sequence ID" value="NZ_VUNG01000026.1"/>
</dbReference>
<protein>
    <submittedName>
        <fullName evidence="2">Type IX secretion system membrane protein PorP/SprF</fullName>
    </submittedName>
</protein>
<sequence>MRKKLYILFVMLWGCVCISRAQYDPSFSHYFDMEASFNPAAIGKQSKVNVVAAYALDLAGFEHNPQTAYLSADMPFYALKTYHGVGVQFQNDKLGLFTHQKLGLQYALRTQLFGGQLGIGAQLSFLNESFDASKLDVEDANDPAFATASGNGIDLSAGLYYQHHNWYTGLSVQHATAPLITMGDRQELQIDRTYYLTGGYNIQFRSPFLSLRTSMLARTDGTAYRADVTGRLFYQNNGRVLYGGVGYSPTNSVTVLLGGSFHGIVVGYSYEVYTSSISIGNGSHELFIGYQHDLNLTKKGRNLHKSVRIL</sequence>
<dbReference type="InterPro" id="IPR019861">
    <property type="entry name" value="PorP/SprF_Bacteroidetes"/>
</dbReference>
<name>A0A7K0KGM0_9BACT</name>
<proteinExistence type="predicted"/>
<gene>
    <name evidence="2" type="ORF">FYJ73_10070</name>
</gene>
<accession>A0A7K0KGM0</accession>